<dbReference type="PROSITE" id="PS00383">
    <property type="entry name" value="TYR_PHOSPHATASE_1"/>
    <property type="match status" value="1"/>
</dbReference>
<proteinExistence type="predicted"/>
<accession>A0A6B2LRQ2</accession>
<dbReference type="PANTHER" id="PTHR46377:SF1">
    <property type="entry name" value="DUAL SPECIFICITY PROTEIN PHOSPHATASE 19"/>
    <property type="match status" value="1"/>
</dbReference>
<dbReference type="PANTHER" id="PTHR46377">
    <property type="entry name" value="DUAL SPECIFICITY PROTEIN PHOSPHATASE 19"/>
    <property type="match status" value="1"/>
</dbReference>
<organism evidence="5">
    <name type="scientific">Arcella intermedia</name>
    <dbReference type="NCBI Taxonomy" id="1963864"/>
    <lineage>
        <taxon>Eukaryota</taxon>
        <taxon>Amoebozoa</taxon>
        <taxon>Tubulinea</taxon>
        <taxon>Elardia</taxon>
        <taxon>Arcellinida</taxon>
        <taxon>Sphaerothecina</taxon>
        <taxon>Arcellidae</taxon>
        <taxon>Arcella</taxon>
    </lineage>
</organism>
<protein>
    <recommendedName>
        <fullName evidence="6">Protein-tyrosine-phosphatase</fullName>
    </recommendedName>
</protein>
<evidence type="ECO:0000256" key="1">
    <source>
        <dbReference type="ARBA" id="ARBA00022801"/>
    </source>
</evidence>
<name>A0A6B2LRQ2_9EUKA</name>
<dbReference type="GO" id="GO:0008579">
    <property type="term" value="F:JUN kinase phosphatase activity"/>
    <property type="evidence" value="ECO:0007669"/>
    <property type="project" value="TreeGrafter"/>
</dbReference>
<dbReference type="InterPro" id="IPR000340">
    <property type="entry name" value="Dual-sp_phosphatase_cat-dom"/>
</dbReference>
<sequence>MFLGSQDAATNEKGIAENDVKFILNVATGINYEKYPQITYKNVEIMDLPEVPIQDHFQEIFSFIDEALKTGGVLVHCNAGVSRSATIVIGYIMYSLKIEYTKAFQMVKTAKPDINPNEGFVRQLKNYQTTLL</sequence>
<dbReference type="Gene3D" id="3.90.190.10">
    <property type="entry name" value="Protein tyrosine phosphatase superfamily"/>
    <property type="match status" value="1"/>
</dbReference>
<dbReference type="Pfam" id="PF00782">
    <property type="entry name" value="DSPc"/>
    <property type="match status" value="1"/>
</dbReference>
<feature type="domain" description="Tyrosine specific protein phosphatases" evidence="4">
    <location>
        <begin position="55"/>
        <end position="114"/>
    </location>
</feature>
<reference evidence="5" key="1">
    <citation type="journal article" date="2020" name="J. Eukaryot. Microbiol.">
        <title>De novo Sequencing, Assembly and Annotation of the Transcriptome for the Free-Living Testate Amoeba Arcella intermedia.</title>
        <authorList>
            <person name="Ribeiro G.M."/>
            <person name="Porfirio-Sousa A.L."/>
            <person name="Maurer-Alcala X.X."/>
            <person name="Katz L.A."/>
            <person name="Lahr D.J.G."/>
        </authorList>
    </citation>
    <scope>NUCLEOTIDE SEQUENCE</scope>
</reference>
<dbReference type="SUPFAM" id="SSF52799">
    <property type="entry name" value="(Phosphotyrosine protein) phosphatases II"/>
    <property type="match status" value="1"/>
</dbReference>
<evidence type="ECO:0000256" key="2">
    <source>
        <dbReference type="ARBA" id="ARBA00022912"/>
    </source>
</evidence>
<evidence type="ECO:0000259" key="4">
    <source>
        <dbReference type="PROSITE" id="PS50056"/>
    </source>
</evidence>
<dbReference type="AlphaFoldDB" id="A0A6B2LRQ2"/>
<evidence type="ECO:0000313" key="5">
    <source>
        <dbReference type="EMBL" id="NDV39371.1"/>
    </source>
</evidence>
<dbReference type="PROSITE" id="PS50054">
    <property type="entry name" value="TYR_PHOSPHATASE_DUAL"/>
    <property type="match status" value="1"/>
</dbReference>
<evidence type="ECO:0008006" key="6">
    <source>
        <dbReference type="Google" id="ProtNLM"/>
    </source>
</evidence>
<dbReference type="EMBL" id="GIBP01010402">
    <property type="protein sequence ID" value="NDV39371.1"/>
    <property type="molecule type" value="Transcribed_RNA"/>
</dbReference>
<keyword evidence="1" id="KW-0378">Hydrolase</keyword>
<dbReference type="SMART" id="SM00195">
    <property type="entry name" value="DSPc"/>
    <property type="match status" value="1"/>
</dbReference>
<dbReference type="GO" id="GO:0005737">
    <property type="term" value="C:cytoplasm"/>
    <property type="evidence" value="ECO:0007669"/>
    <property type="project" value="TreeGrafter"/>
</dbReference>
<dbReference type="InterPro" id="IPR020422">
    <property type="entry name" value="TYR_PHOSPHATASE_DUAL_dom"/>
</dbReference>
<evidence type="ECO:0000259" key="3">
    <source>
        <dbReference type="PROSITE" id="PS50054"/>
    </source>
</evidence>
<keyword evidence="2" id="KW-0904">Protein phosphatase</keyword>
<dbReference type="PROSITE" id="PS50056">
    <property type="entry name" value="TYR_PHOSPHATASE_2"/>
    <property type="match status" value="1"/>
</dbReference>
<feature type="domain" description="Tyrosine-protein phosphatase" evidence="3">
    <location>
        <begin position="1"/>
        <end position="132"/>
    </location>
</feature>
<dbReference type="InterPro" id="IPR000387">
    <property type="entry name" value="Tyr_Pase_dom"/>
</dbReference>
<dbReference type="InterPro" id="IPR029021">
    <property type="entry name" value="Prot-tyrosine_phosphatase-like"/>
</dbReference>
<dbReference type="InterPro" id="IPR016130">
    <property type="entry name" value="Tyr_Pase_AS"/>
</dbReference>